<dbReference type="AlphaFoldDB" id="A0A1M7S2I9"/>
<proteinExistence type="predicted"/>
<reference evidence="1 2" key="1">
    <citation type="submission" date="2016-12" db="EMBL/GenBank/DDBJ databases">
        <authorList>
            <person name="Song W.-J."/>
            <person name="Kurnit D.M."/>
        </authorList>
    </citation>
    <scope>NUCLEOTIDE SEQUENCE [LARGE SCALE GENOMIC DNA]</scope>
    <source>
        <strain evidence="1 2">DSM 43162</strain>
    </source>
</reference>
<gene>
    <name evidence="1" type="ORF">SAMN05660350_00415</name>
</gene>
<dbReference type="EMBL" id="FRDM01000001">
    <property type="protein sequence ID" value="SHN52678.1"/>
    <property type="molecule type" value="Genomic_DNA"/>
</dbReference>
<accession>A0A1M7S2I9</accession>
<evidence type="ECO:0000313" key="1">
    <source>
        <dbReference type="EMBL" id="SHN52678.1"/>
    </source>
</evidence>
<dbReference type="OrthoDB" id="4160104at2"/>
<sequence>MPATTAALVVAGSVETLTASSAVLLLDERLRGRDTFLTGRLELGSRDRQVRADVSVRILTFDDVTVLRVAEALPGLTAGGRWSGTLHLPHGWRTVAAPADLIAAARTAERDLAALDEAELRYAVTFLTESTTDEIRRGRIGIIVASLPPVTTP</sequence>
<name>A0A1M7S2I9_9ACTN</name>
<protein>
    <submittedName>
        <fullName evidence="1">Uncharacterized protein</fullName>
    </submittedName>
</protein>
<evidence type="ECO:0000313" key="2">
    <source>
        <dbReference type="Proteomes" id="UP000184428"/>
    </source>
</evidence>
<organism evidence="1 2">
    <name type="scientific">Geodermatophilus obscurus</name>
    <dbReference type="NCBI Taxonomy" id="1861"/>
    <lineage>
        <taxon>Bacteria</taxon>
        <taxon>Bacillati</taxon>
        <taxon>Actinomycetota</taxon>
        <taxon>Actinomycetes</taxon>
        <taxon>Geodermatophilales</taxon>
        <taxon>Geodermatophilaceae</taxon>
        <taxon>Geodermatophilus</taxon>
    </lineage>
</organism>
<dbReference type="Proteomes" id="UP000184428">
    <property type="component" value="Unassembled WGS sequence"/>
</dbReference>
<dbReference type="RefSeq" id="WP_141242860.1">
    <property type="nucleotide sequence ID" value="NZ_FRDM01000001.1"/>
</dbReference>